<dbReference type="InterPro" id="IPR003591">
    <property type="entry name" value="Leu-rich_rpt_typical-subtyp"/>
</dbReference>
<dbReference type="PANTHER" id="PTHR11017">
    <property type="entry name" value="LEUCINE-RICH REPEAT-CONTAINING PROTEIN"/>
    <property type="match status" value="1"/>
</dbReference>
<dbReference type="Pfam" id="PF07725">
    <property type="entry name" value="LRR_3"/>
    <property type="match status" value="1"/>
</dbReference>
<evidence type="ECO:0000256" key="1">
    <source>
        <dbReference type="ARBA" id="ARBA00011982"/>
    </source>
</evidence>
<evidence type="ECO:0000256" key="3">
    <source>
        <dbReference type="ARBA" id="ARBA00022737"/>
    </source>
</evidence>
<dbReference type="Pfam" id="PF00931">
    <property type="entry name" value="NB-ARC"/>
    <property type="match status" value="1"/>
</dbReference>
<dbReference type="SUPFAM" id="SSF52058">
    <property type="entry name" value="L domain-like"/>
    <property type="match status" value="1"/>
</dbReference>
<dbReference type="Pfam" id="PF01582">
    <property type="entry name" value="TIR"/>
    <property type="match status" value="1"/>
</dbReference>
<dbReference type="Pfam" id="PF13855">
    <property type="entry name" value="LRR_8"/>
    <property type="match status" value="1"/>
</dbReference>
<dbReference type="PANTHER" id="PTHR11017:SF559">
    <property type="entry name" value="DISEASE RESISTANCE PROTEIN CHL1"/>
    <property type="match status" value="1"/>
</dbReference>
<keyword evidence="4" id="KW-0378">Hydrolase</keyword>
<keyword evidence="6" id="KW-0520">NAD</keyword>
<dbReference type="Gramene" id="QL10p029742:mrna">
    <property type="protein sequence ID" value="QL10p029742:mrna"/>
    <property type="gene ID" value="QL10p029742"/>
</dbReference>
<dbReference type="SUPFAM" id="SSF52540">
    <property type="entry name" value="P-loop containing nucleoside triphosphate hydrolases"/>
    <property type="match status" value="1"/>
</dbReference>
<dbReference type="EMBL" id="LRBV02000010">
    <property type="status" value="NOT_ANNOTATED_CDS"/>
    <property type="molecule type" value="Genomic_DNA"/>
</dbReference>
<dbReference type="PROSITE" id="PS51450">
    <property type="entry name" value="LRR"/>
    <property type="match status" value="1"/>
</dbReference>
<dbReference type="InterPro" id="IPR045344">
    <property type="entry name" value="C-JID"/>
</dbReference>
<dbReference type="PROSITE" id="PS50104">
    <property type="entry name" value="TIR"/>
    <property type="match status" value="1"/>
</dbReference>
<dbReference type="InParanoid" id="A0A7N2MQN1"/>
<dbReference type="GO" id="GO:0051707">
    <property type="term" value="P:response to other organism"/>
    <property type="evidence" value="ECO:0007669"/>
    <property type="project" value="UniProtKB-ARBA"/>
</dbReference>
<dbReference type="EnsemblPlants" id="QL10p029742:mrna">
    <property type="protein sequence ID" value="QL10p029742:mrna"/>
    <property type="gene ID" value="QL10p029742"/>
</dbReference>
<dbReference type="Proteomes" id="UP000594261">
    <property type="component" value="Chromosome 10"/>
</dbReference>
<dbReference type="InterPro" id="IPR003593">
    <property type="entry name" value="AAA+_ATPase"/>
</dbReference>
<dbReference type="InterPro" id="IPR011713">
    <property type="entry name" value="Leu-rich_rpt_3"/>
</dbReference>
<comment type="catalytic activity">
    <reaction evidence="7">
        <text>NAD(+) + H2O = ADP-D-ribose + nicotinamide + H(+)</text>
        <dbReference type="Rhea" id="RHEA:16301"/>
        <dbReference type="ChEBI" id="CHEBI:15377"/>
        <dbReference type="ChEBI" id="CHEBI:15378"/>
        <dbReference type="ChEBI" id="CHEBI:17154"/>
        <dbReference type="ChEBI" id="CHEBI:57540"/>
        <dbReference type="ChEBI" id="CHEBI:57967"/>
        <dbReference type="EC" id="3.2.2.6"/>
    </reaction>
    <physiologicalReaction direction="left-to-right" evidence="7">
        <dbReference type="Rhea" id="RHEA:16302"/>
    </physiologicalReaction>
</comment>
<evidence type="ECO:0000256" key="5">
    <source>
        <dbReference type="ARBA" id="ARBA00022821"/>
    </source>
</evidence>
<dbReference type="GO" id="GO:0006952">
    <property type="term" value="P:defense response"/>
    <property type="evidence" value="ECO:0007669"/>
    <property type="project" value="UniProtKB-KW"/>
</dbReference>
<dbReference type="InterPro" id="IPR032675">
    <property type="entry name" value="LRR_dom_sf"/>
</dbReference>
<keyword evidence="2" id="KW-0433">Leucine-rich repeat</keyword>
<dbReference type="InterPro" id="IPR036390">
    <property type="entry name" value="WH_DNA-bd_sf"/>
</dbReference>
<evidence type="ECO:0000259" key="8">
    <source>
        <dbReference type="PROSITE" id="PS50104"/>
    </source>
</evidence>
<dbReference type="Pfam" id="PF23598">
    <property type="entry name" value="LRR_14"/>
    <property type="match status" value="1"/>
</dbReference>
<dbReference type="Gene3D" id="3.80.10.10">
    <property type="entry name" value="Ribonuclease Inhibitor"/>
    <property type="match status" value="2"/>
</dbReference>
<dbReference type="OMA" id="LITINEM"/>
<dbReference type="SMART" id="SM00382">
    <property type="entry name" value="AAA"/>
    <property type="match status" value="1"/>
</dbReference>
<dbReference type="Gene3D" id="3.40.50.10140">
    <property type="entry name" value="Toll/interleukin-1 receptor homology (TIR) domain"/>
    <property type="match status" value="1"/>
</dbReference>
<keyword evidence="5" id="KW-0611">Plant defense</keyword>
<dbReference type="InterPro" id="IPR044974">
    <property type="entry name" value="Disease_R_plants"/>
</dbReference>
<proteinExistence type="predicted"/>
<evidence type="ECO:0000256" key="7">
    <source>
        <dbReference type="ARBA" id="ARBA00047304"/>
    </source>
</evidence>
<evidence type="ECO:0000256" key="6">
    <source>
        <dbReference type="ARBA" id="ARBA00023027"/>
    </source>
</evidence>
<dbReference type="PRINTS" id="PR00364">
    <property type="entry name" value="DISEASERSIST"/>
</dbReference>
<dbReference type="FunCoup" id="A0A7N2MQN1">
    <property type="interactions" value="564"/>
</dbReference>
<dbReference type="SMART" id="SM00255">
    <property type="entry name" value="TIR"/>
    <property type="match status" value="1"/>
</dbReference>
<dbReference type="GO" id="GO:0007165">
    <property type="term" value="P:signal transduction"/>
    <property type="evidence" value="ECO:0007669"/>
    <property type="project" value="InterPro"/>
</dbReference>
<reference evidence="9 10" key="1">
    <citation type="journal article" date="2016" name="G3 (Bethesda)">
        <title>First Draft Assembly and Annotation of the Genome of a California Endemic Oak Quercus lobata Nee (Fagaceae).</title>
        <authorList>
            <person name="Sork V.L."/>
            <person name="Fitz-Gibbon S.T."/>
            <person name="Puiu D."/>
            <person name="Crepeau M."/>
            <person name="Gugger P.F."/>
            <person name="Sherman R."/>
            <person name="Stevens K."/>
            <person name="Langley C.H."/>
            <person name="Pellegrini M."/>
            <person name="Salzberg S.L."/>
        </authorList>
    </citation>
    <scope>NUCLEOTIDE SEQUENCE [LARGE SCALE GENOMIC DNA]</scope>
    <source>
        <strain evidence="9 10">cv. SW786</strain>
    </source>
</reference>
<accession>A0A7N2MQN1</accession>
<evidence type="ECO:0000256" key="2">
    <source>
        <dbReference type="ARBA" id="ARBA00022614"/>
    </source>
</evidence>
<dbReference type="InterPro" id="IPR035897">
    <property type="entry name" value="Toll_tir_struct_dom_sf"/>
</dbReference>
<evidence type="ECO:0000313" key="9">
    <source>
        <dbReference type="EnsemblPlants" id="QL10p029742:mrna"/>
    </source>
</evidence>
<dbReference type="SUPFAM" id="SSF46785">
    <property type="entry name" value="Winged helix' DNA-binding domain"/>
    <property type="match status" value="1"/>
</dbReference>
<keyword evidence="10" id="KW-1185">Reference proteome</keyword>
<sequence>MATQTASSSSSSSSSWKYDVFLSFCGVDTRKTFTDHLYTALKQKGIITFRDDEKLERGKYISAELLKAIEESKYAIVVLSPNYASSRWCLIELAKIVGCMKVIGLTVLPVFFHLDPSDVRNQMGTLVEAFAKHEKDPKVSTEDVQAWKGALKEVGNISGWHLHDSSNASILAVHLGVDDSSCKIIVPSFSFPPFEAMMSRGDDGFVRKLPPILVGANYYYLPRTNTIGLVQQLFNLNSFDELVLKNVMNKHESIVIQEILKSIFTELNCKFSSTDSKDLVGIDSRVKEMLDPYLNEGLSSVRFVGICGMGGMGKTTLAEEIYKKISSNFETSIFIANIREETKNQCLFSLQKQLLSKILMESKINIWDVREGVNLLRNRLRNKKVLIVLDDVDREEQLEALAGKHDWYGLGSRIIVTSRDSHLLRRHGMDDIYIAKGLNDDEALELFSCRAFKKPHPEENYGDLSKDFVNYANGLPLALKVLGSALFGRRMDAWKSARDKLKAELDSNIMDILQINFDGLMDTQKELFLHIACFFKGEDVYCIRDILESFGYYPDYNIDVLMDKCLITINEMGTLWMHDLLQEMGQEIVRRESPKEPGGRSRLWLYDDILHVLKNNTGTEVVEGIVLKKPIHKEEQLNAKAFSKIKKLRLLKIGNVQAPQGLIRGNVQLLQGQIKGNVQLPQGLKYLPNELHIIEWHGYPLKSMPTSFKPNKLVEFIMHCSNIKQLWKGTMNLDGLKLIDLSDSQNLIETPNLSGVPNLKQLILRHCTSLYKIHESLGNLKLLIRLDLNGCERLESFPHKINLESLEIFVLSGCSRLKKFPKIVGNMSRLSELYLNETDIKDLPLFVEHLTGLIKLDLGYCKNLSSLPDAICSLTSLKTLSLSGCSKLYKLPENLGNLEGLEELDLTETAIRELPSLNYLKVLHLHGCKELSPKSSNKFLSFPLMHGRRSPNPMAMLEHSLSGLWSLTDLDLSYCNLQAIPYILGSMSSLENLNLRGNNFVCLPKSIIELSKLQRLYLSGCTSLQSLPKLPLSIKAIDATECTSLETLSFRPEDDFHPEFCLLNCDKLIENQGYSDMLLTMSRHGESCGFQIPGSEIPNWFSHQSVGESISAQVPSDLCNKLMGIAICVAFIFQEHHPVNQPNWRYSKITHELVCSIRANEYECTILNFPLSDEFCKIKSHHLWLQYFPSLFFNRGWKQALNQVDDNGFSQIEIIFETDGLGLKVTKCGAHLVFEQDVEDLKQNMVRPSSCSITPYDNDLEDSTKNTKIKRSHDDLVGMRLDLVEKVPLTLMMETYHNQKGFDSLI</sequence>
<dbReference type="Pfam" id="PF20160">
    <property type="entry name" value="C-JID"/>
    <property type="match status" value="1"/>
</dbReference>
<dbReference type="FunFam" id="3.40.50.10140:FF:000007">
    <property type="entry name" value="Disease resistance protein (TIR-NBS-LRR class)"/>
    <property type="match status" value="1"/>
</dbReference>
<dbReference type="InterPro" id="IPR000157">
    <property type="entry name" value="TIR_dom"/>
</dbReference>
<evidence type="ECO:0000256" key="4">
    <source>
        <dbReference type="ARBA" id="ARBA00022801"/>
    </source>
</evidence>
<name>A0A7N2MQN1_QUELO</name>
<dbReference type="InterPro" id="IPR058192">
    <property type="entry name" value="WHD_ROQ1-like"/>
</dbReference>
<organism evidence="9 10">
    <name type="scientific">Quercus lobata</name>
    <name type="common">Valley oak</name>
    <dbReference type="NCBI Taxonomy" id="97700"/>
    <lineage>
        <taxon>Eukaryota</taxon>
        <taxon>Viridiplantae</taxon>
        <taxon>Streptophyta</taxon>
        <taxon>Embryophyta</taxon>
        <taxon>Tracheophyta</taxon>
        <taxon>Spermatophyta</taxon>
        <taxon>Magnoliopsida</taxon>
        <taxon>eudicotyledons</taxon>
        <taxon>Gunneridae</taxon>
        <taxon>Pentapetalae</taxon>
        <taxon>rosids</taxon>
        <taxon>fabids</taxon>
        <taxon>Fagales</taxon>
        <taxon>Fagaceae</taxon>
        <taxon>Quercus</taxon>
    </lineage>
</organism>
<dbReference type="Gene3D" id="1.10.8.430">
    <property type="entry name" value="Helical domain of apoptotic protease-activating factors"/>
    <property type="match status" value="1"/>
</dbReference>
<dbReference type="EC" id="3.2.2.6" evidence="1"/>
<protein>
    <recommendedName>
        <fullName evidence="1">ADP-ribosyl cyclase/cyclic ADP-ribose hydrolase</fullName>
        <ecNumber evidence="1">3.2.2.6</ecNumber>
    </recommendedName>
</protein>
<dbReference type="Gene3D" id="3.40.50.300">
    <property type="entry name" value="P-loop containing nucleotide triphosphate hydrolases"/>
    <property type="match status" value="1"/>
</dbReference>
<dbReference type="InterPro" id="IPR027417">
    <property type="entry name" value="P-loop_NTPase"/>
</dbReference>
<dbReference type="InterPro" id="IPR001611">
    <property type="entry name" value="Leu-rich_rpt"/>
</dbReference>
<dbReference type="InterPro" id="IPR002182">
    <property type="entry name" value="NB-ARC"/>
</dbReference>
<dbReference type="InterPro" id="IPR042197">
    <property type="entry name" value="Apaf_helical"/>
</dbReference>
<feature type="domain" description="TIR" evidence="8">
    <location>
        <begin position="16"/>
        <end position="151"/>
    </location>
</feature>
<dbReference type="Pfam" id="PF23282">
    <property type="entry name" value="WHD_ROQ1"/>
    <property type="match status" value="1"/>
</dbReference>
<evidence type="ECO:0000313" key="10">
    <source>
        <dbReference type="Proteomes" id="UP000594261"/>
    </source>
</evidence>
<dbReference type="InterPro" id="IPR055414">
    <property type="entry name" value="LRR_R13L4/SHOC2-like"/>
</dbReference>
<keyword evidence="3" id="KW-0677">Repeat</keyword>
<reference evidence="9" key="2">
    <citation type="submission" date="2021-01" db="UniProtKB">
        <authorList>
            <consortium name="EnsemblPlants"/>
        </authorList>
    </citation>
    <scope>IDENTIFICATION</scope>
</reference>
<dbReference type="SUPFAM" id="SSF52200">
    <property type="entry name" value="Toll/Interleukin receptor TIR domain"/>
    <property type="match status" value="1"/>
</dbReference>
<dbReference type="GO" id="GO:0061809">
    <property type="term" value="F:NAD+ nucleosidase activity, cyclic ADP-ribose generating"/>
    <property type="evidence" value="ECO:0007669"/>
    <property type="project" value="UniProtKB-EC"/>
</dbReference>
<dbReference type="SMART" id="SM00369">
    <property type="entry name" value="LRR_TYP"/>
    <property type="match status" value="5"/>
</dbReference>
<dbReference type="GO" id="GO:0043531">
    <property type="term" value="F:ADP binding"/>
    <property type="evidence" value="ECO:0007669"/>
    <property type="project" value="InterPro"/>
</dbReference>